<proteinExistence type="predicted"/>
<evidence type="ECO:0000256" key="2">
    <source>
        <dbReference type="SAM" id="Phobius"/>
    </source>
</evidence>
<keyword evidence="2" id="KW-0472">Membrane</keyword>
<sequence>MVIRDRFVKQSLYVLFPLVGSCMNSVVSKCVWYFRYPTFIDALRDLDDPLTMVHLFAMLPA</sequence>
<evidence type="ECO:0000313" key="4">
    <source>
        <dbReference type="Proteomes" id="UP000593561"/>
    </source>
</evidence>
<dbReference type="GO" id="GO:0042254">
    <property type="term" value="P:ribosome biogenesis"/>
    <property type="evidence" value="ECO:0007669"/>
    <property type="project" value="InterPro"/>
</dbReference>
<dbReference type="EMBL" id="JABFAC010000001">
    <property type="protein sequence ID" value="MBA0605896.1"/>
    <property type="molecule type" value="Genomic_DNA"/>
</dbReference>
<evidence type="ECO:0000256" key="1">
    <source>
        <dbReference type="ARBA" id="ARBA00004123"/>
    </source>
</evidence>
<dbReference type="Proteomes" id="UP000593561">
    <property type="component" value="Unassembled WGS sequence"/>
</dbReference>
<dbReference type="InterPro" id="IPR010613">
    <property type="entry name" value="PES"/>
</dbReference>
<feature type="non-terminal residue" evidence="3">
    <location>
        <position position="61"/>
    </location>
</feature>
<dbReference type="PROSITE" id="PS51257">
    <property type="entry name" value="PROKAR_LIPOPROTEIN"/>
    <property type="match status" value="1"/>
</dbReference>
<feature type="transmembrane region" description="Helical" evidence="2">
    <location>
        <begin position="12"/>
        <end position="34"/>
    </location>
</feature>
<organism evidence="3 4">
    <name type="scientific">Gossypium davidsonii</name>
    <name type="common">Davidson's cotton</name>
    <name type="synonym">Gossypium klotzschianum subsp. davidsonii</name>
    <dbReference type="NCBI Taxonomy" id="34287"/>
    <lineage>
        <taxon>Eukaryota</taxon>
        <taxon>Viridiplantae</taxon>
        <taxon>Streptophyta</taxon>
        <taxon>Embryophyta</taxon>
        <taxon>Tracheophyta</taxon>
        <taxon>Spermatophyta</taxon>
        <taxon>Magnoliopsida</taxon>
        <taxon>eudicotyledons</taxon>
        <taxon>Gunneridae</taxon>
        <taxon>Pentapetalae</taxon>
        <taxon>rosids</taxon>
        <taxon>malvids</taxon>
        <taxon>Malvales</taxon>
        <taxon>Malvaceae</taxon>
        <taxon>Malvoideae</taxon>
        <taxon>Gossypium</taxon>
    </lineage>
</organism>
<evidence type="ECO:0000313" key="3">
    <source>
        <dbReference type="EMBL" id="MBA0605896.1"/>
    </source>
</evidence>
<dbReference type="Pfam" id="PF06732">
    <property type="entry name" value="Pescadillo_N"/>
    <property type="match status" value="1"/>
</dbReference>
<protein>
    <submittedName>
        <fullName evidence="3">Uncharacterized protein</fullName>
    </submittedName>
</protein>
<dbReference type="GO" id="GO:0005730">
    <property type="term" value="C:nucleolus"/>
    <property type="evidence" value="ECO:0007669"/>
    <property type="project" value="InterPro"/>
</dbReference>
<keyword evidence="2" id="KW-0812">Transmembrane</keyword>
<keyword evidence="2" id="KW-1133">Transmembrane helix</keyword>
<gene>
    <name evidence="3" type="ORF">Godav_018427</name>
</gene>
<keyword evidence="4" id="KW-1185">Reference proteome</keyword>
<comment type="subcellular location">
    <subcellularLocation>
        <location evidence="1">Nucleus</location>
    </subcellularLocation>
</comment>
<comment type="caution">
    <text evidence="3">The sequence shown here is derived from an EMBL/GenBank/DDBJ whole genome shotgun (WGS) entry which is preliminary data.</text>
</comment>
<accession>A0A7J8QXP6</accession>
<name>A0A7J8QXP6_GOSDV</name>
<dbReference type="AlphaFoldDB" id="A0A7J8QXP6"/>
<reference evidence="3 4" key="1">
    <citation type="journal article" date="2019" name="Genome Biol. Evol.">
        <title>Insights into the evolution of the New World diploid cottons (Gossypium, subgenus Houzingenia) based on genome sequencing.</title>
        <authorList>
            <person name="Grover C.E."/>
            <person name="Arick M.A. 2nd"/>
            <person name="Thrash A."/>
            <person name="Conover J.L."/>
            <person name="Sanders W.S."/>
            <person name="Peterson D.G."/>
            <person name="Frelichowski J.E."/>
            <person name="Scheffler J.A."/>
            <person name="Scheffler B.E."/>
            <person name="Wendel J.F."/>
        </authorList>
    </citation>
    <scope>NUCLEOTIDE SEQUENCE [LARGE SCALE GENOMIC DNA]</scope>
    <source>
        <strain evidence="3">27</strain>
        <tissue evidence="3">Leaf</tissue>
    </source>
</reference>